<sequence>MQAKHEWRKKEKSFYLPKNKPETLTVPKFSFISIQGEGSPASSAFTKKVEALYALAYTIKMMPKKMDKPPQGYFDFTVYPLEGVWDISDKAKANFDGTINKDELVYRLMIRQPDFVDQAFYRDMLELAKQKKANPLFEQLSFEQIEEGKTVQMLHVGPFDDEPQSFEKMEAFAVAEGLERLSKVHREIYLSDPRKVTPDKLKTVLRFQVK</sequence>
<dbReference type="PIRSF" id="PIRSF031644">
    <property type="entry name" value="UCP031644"/>
    <property type="match status" value="1"/>
</dbReference>
<protein>
    <recommendedName>
        <fullName evidence="1">GyrI-like small molecule binding domain-containing protein</fullName>
    </recommendedName>
</protein>
<evidence type="ECO:0000313" key="2">
    <source>
        <dbReference type="EMBL" id="GAD00813.1"/>
    </source>
</evidence>
<keyword evidence="3" id="KW-1185">Reference proteome</keyword>
<dbReference type="InterPro" id="IPR008319">
    <property type="entry name" value="GyrI-like_CCH_Lin2189-like"/>
</dbReference>
<dbReference type="STRING" id="1331007.AALB_0893"/>
<comment type="caution">
    <text evidence="2">The sequence shown here is derived from an EMBL/GenBank/DDBJ whole genome shotgun (WGS) entry which is preliminary data.</text>
</comment>
<proteinExistence type="predicted"/>
<dbReference type="Pfam" id="PF06445">
    <property type="entry name" value="GyrI-like"/>
    <property type="match status" value="1"/>
</dbReference>
<feature type="domain" description="GyrI-like small molecule binding" evidence="1">
    <location>
        <begin position="20"/>
        <end position="210"/>
    </location>
</feature>
<dbReference type="AlphaFoldDB" id="R9PHT7"/>
<reference evidence="2" key="1">
    <citation type="journal article" date="2013" name="Genome Announc.">
        <title>Draft Genome Sequence of Agarivorans albus Strain MKT 106T, an Agarolytic Marine Bacterium.</title>
        <authorList>
            <person name="Yasuike M."/>
            <person name="Nakamura Y."/>
            <person name="Kai W."/>
            <person name="Fujiwara A."/>
            <person name="Fukui Y."/>
            <person name="Satomi M."/>
            <person name="Sano M."/>
        </authorList>
    </citation>
    <scope>NUCLEOTIDE SEQUENCE [LARGE SCALE GENOMIC DNA]</scope>
</reference>
<dbReference type="RefSeq" id="WP_016400581.1">
    <property type="nucleotide sequence ID" value="NZ_BARX01000004.1"/>
</dbReference>
<dbReference type="Proteomes" id="UP000014461">
    <property type="component" value="Unassembled WGS sequence"/>
</dbReference>
<evidence type="ECO:0000313" key="3">
    <source>
        <dbReference type="Proteomes" id="UP000014461"/>
    </source>
</evidence>
<organism evidence="2 3">
    <name type="scientific">Agarivorans albus MKT 106</name>
    <dbReference type="NCBI Taxonomy" id="1331007"/>
    <lineage>
        <taxon>Bacteria</taxon>
        <taxon>Pseudomonadati</taxon>
        <taxon>Pseudomonadota</taxon>
        <taxon>Gammaproteobacteria</taxon>
        <taxon>Alteromonadales</taxon>
        <taxon>Alteromonadaceae</taxon>
        <taxon>Agarivorans</taxon>
    </lineage>
</organism>
<dbReference type="InterPro" id="IPR029442">
    <property type="entry name" value="GyrI-like"/>
</dbReference>
<dbReference type="OrthoDB" id="4772335at2"/>
<evidence type="ECO:0000259" key="1">
    <source>
        <dbReference type="Pfam" id="PF06445"/>
    </source>
</evidence>
<dbReference type="EMBL" id="BARX01000004">
    <property type="protein sequence ID" value="GAD00813.1"/>
    <property type="molecule type" value="Genomic_DNA"/>
</dbReference>
<gene>
    <name evidence="2" type="ORF">AALB_0893</name>
</gene>
<dbReference type="SUPFAM" id="SSF55136">
    <property type="entry name" value="Probable bacterial effector-binding domain"/>
    <property type="match status" value="1"/>
</dbReference>
<dbReference type="InterPro" id="IPR011256">
    <property type="entry name" value="Reg_factor_effector_dom_sf"/>
</dbReference>
<dbReference type="Gene3D" id="3.20.80.10">
    <property type="entry name" value="Regulatory factor, effector binding domain"/>
    <property type="match status" value="1"/>
</dbReference>
<accession>R9PHT7</accession>
<name>R9PHT7_AGAAL</name>